<dbReference type="Pfam" id="PF03475">
    <property type="entry name" value="YiiM_3-alpha"/>
    <property type="match status" value="1"/>
</dbReference>
<organism evidence="2 3">
    <name type="scientific">Bacillus norwichensis</name>
    <dbReference type="NCBI Taxonomy" id="2762217"/>
    <lineage>
        <taxon>Bacteria</taxon>
        <taxon>Bacillati</taxon>
        <taxon>Bacillota</taxon>
        <taxon>Bacilli</taxon>
        <taxon>Bacillales</taxon>
        <taxon>Bacillaceae</taxon>
        <taxon>Bacillus</taxon>
    </lineage>
</organism>
<gene>
    <name evidence="2" type="ORF">H9631_08040</name>
</gene>
<accession>A0ABR8VJW6</accession>
<comment type="caution">
    <text evidence="2">The sequence shown here is derived from an EMBL/GenBank/DDBJ whole genome shotgun (WGS) entry which is preliminary data.</text>
</comment>
<evidence type="ECO:0000313" key="3">
    <source>
        <dbReference type="Proteomes" id="UP000648182"/>
    </source>
</evidence>
<keyword evidence="3" id="KW-1185">Reference proteome</keyword>
<dbReference type="PANTHER" id="PTHR30212:SF2">
    <property type="entry name" value="PROTEIN YIIM"/>
    <property type="match status" value="1"/>
</dbReference>
<dbReference type="PROSITE" id="PS51340">
    <property type="entry name" value="MOSC"/>
    <property type="match status" value="1"/>
</dbReference>
<proteinExistence type="predicted"/>
<dbReference type="PANTHER" id="PTHR30212">
    <property type="entry name" value="PROTEIN YIIM"/>
    <property type="match status" value="1"/>
</dbReference>
<dbReference type="InterPro" id="IPR005302">
    <property type="entry name" value="MoCF_Sase_C"/>
</dbReference>
<reference evidence="2 3" key="1">
    <citation type="submission" date="2020-08" db="EMBL/GenBank/DDBJ databases">
        <title>A Genomic Blueprint of the Chicken Gut Microbiome.</title>
        <authorList>
            <person name="Gilroy R."/>
            <person name="Ravi A."/>
            <person name="Getino M."/>
            <person name="Pursley I."/>
            <person name="Horton D.L."/>
            <person name="Alikhan N.-F."/>
            <person name="Baker D."/>
            <person name="Gharbi K."/>
            <person name="Hall N."/>
            <person name="Watson M."/>
            <person name="Adriaenssens E.M."/>
            <person name="Foster-Nyarko E."/>
            <person name="Jarju S."/>
            <person name="Secka A."/>
            <person name="Antonio M."/>
            <person name="Oren A."/>
            <person name="Chaudhuri R."/>
            <person name="La Ragione R.M."/>
            <person name="Hildebrand F."/>
            <person name="Pallen M.J."/>
        </authorList>
    </citation>
    <scope>NUCLEOTIDE SEQUENCE [LARGE SCALE GENOMIC DNA]</scope>
    <source>
        <strain evidence="2 3">Sa1BUA2</strain>
    </source>
</reference>
<dbReference type="RefSeq" id="WP_191811619.1">
    <property type="nucleotide sequence ID" value="NZ_JACSPV010000010.1"/>
</dbReference>
<dbReference type="InterPro" id="IPR005163">
    <property type="entry name" value="Tri_helical_YiiM-like"/>
</dbReference>
<sequence>MYNGKKVTRRENRIIIRSLNVGRPQLIGNPFGQVINSGIRKKPVSSAYLYTSGFENDDVADNESHGGIDRAVCFYPFEHYADWNSLSGTELAIPAFGENMTITGFTEDDIYIGDIFQIGDAKVEITQSRIPCAKVDISNRIRGLFEQFILTGKAGYFGRVLEEGMIEETSEITLIDRQKHTISVRGLHHLFFHDRQNAAEIERVIEINGIAEDMRTRLKRLLKKHQ</sequence>
<dbReference type="Proteomes" id="UP000648182">
    <property type="component" value="Unassembled WGS sequence"/>
</dbReference>
<dbReference type="InterPro" id="IPR011037">
    <property type="entry name" value="Pyrv_Knase-like_insert_dom_sf"/>
</dbReference>
<evidence type="ECO:0000313" key="2">
    <source>
        <dbReference type="EMBL" id="MBD8005029.1"/>
    </source>
</evidence>
<dbReference type="EMBL" id="JACSPV010000010">
    <property type="protein sequence ID" value="MBD8005029.1"/>
    <property type="molecule type" value="Genomic_DNA"/>
</dbReference>
<protein>
    <submittedName>
        <fullName evidence="2">MOSC domain-containing protein</fullName>
    </submittedName>
</protein>
<name>A0ABR8VJW6_9BACI</name>
<feature type="domain" description="MOSC" evidence="1">
    <location>
        <begin position="41"/>
        <end position="175"/>
    </location>
</feature>
<dbReference type="Gene3D" id="2.40.33.20">
    <property type="entry name" value="PK beta-barrel domain-like"/>
    <property type="match status" value="1"/>
</dbReference>
<evidence type="ECO:0000259" key="1">
    <source>
        <dbReference type="PROSITE" id="PS51340"/>
    </source>
</evidence>
<dbReference type="Pfam" id="PF03473">
    <property type="entry name" value="MOSC"/>
    <property type="match status" value="1"/>
</dbReference>
<dbReference type="InterPro" id="IPR052353">
    <property type="entry name" value="Benzoxazolinone_Detox_Enz"/>
</dbReference>
<dbReference type="SUPFAM" id="SSF50800">
    <property type="entry name" value="PK beta-barrel domain-like"/>
    <property type="match status" value="1"/>
</dbReference>